<dbReference type="Proteomes" id="UP000249016">
    <property type="component" value="Unassembled WGS sequence"/>
</dbReference>
<dbReference type="EMBL" id="QLII01000001">
    <property type="protein sequence ID" value="RAI76969.1"/>
    <property type="molecule type" value="Genomic_DNA"/>
</dbReference>
<name>A0A327NRB9_9BACT</name>
<organism evidence="1 2">
    <name type="scientific">Spirosoma telluris</name>
    <dbReference type="NCBI Taxonomy" id="2183553"/>
    <lineage>
        <taxon>Bacteria</taxon>
        <taxon>Pseudomonadati</taxon>
        <taxon>Bacteroidota</taxon>
        <taxon>Cytophagia</taxon>
        <taxon>Cytophagales</taxon>
        <taxon>Cytophagaceae</taxon>
        <taxon>Spirosoma</taxon>
    </lineage>
</organism>
<dbReference type="AlphaFoldDB" id="A0A327NRB9"/>
<keyword evidence="2" id="KW-1185">Reference proteome</keyword>
<proteinExistence type="predicted"/>
<evidence type="ECO:0000313" key="1">
    <source>
        <dbReference type="EMBL" id="RAI76969.1"/>
    </source>
</evidence>
<dbReference type="RefSeq" id="WP_111347062.1">
    <property type="nucleotide sequence ID" value="NZ_QLII01000001.1"/>
</dbReference>
<reference evidence="1 2" key="1">
    <citation type="submission" date="2018-06" db="EMBL/GenBank/DDBJ databases">
        <title>Spirosoma sp. HMF3257 Genome sequencing and assembly.</title>
        <authorList>
            <person name="Kang H."/>
            <person name="Cha I."/>
            <person name="Kim H."/>
            <person name="Kang J."/>
            <person name="Joh K."/>
        </authorList>
    </citation>
    <scope>NUCLEOTIDE SEQUENCE [LARGE SCALE GENOMIC DNA]</scope>
    <source>
        <strain evidence="1 2">HMF3257</strain>
    </source>
</reference>
<gene>
    <name evidence="1" type="ORF">HMF3257_27380</name>
</gene>
<accession>A0A327NRB9</accession>
<sequence>MSIQEMKSQLHQLIDNAGDEPSLERLLDSAKLILAGQPEHDILDDLTDEQLAGIEKAREEVRRGEGISIADFKRKMESKWPQLKSL</sequence>
<comment type="caution">
    <text evidence="1">The sequence shown here is derived from an EMBL/GenBank/DDBJ whole genome shotgun (WGS) entry which is preliminary data.</text>
</comment>
<evidence type="ECO:0000313" key="2">
    <source>
        <dbReference type="Proteomes" id="UP000249016"/>
    </source>
</evidence>
<dbReference type="OrthoDB" id="964828at2"/>
<protein>
    <submittedName>
        <fullName evidence="1">Uncharacterized protein</fullName>
    </submittedName>
</protein>